<dbReference type="InterPro" id="IPR013785">
    <property type="entry name" value="Aldolase_TIM"/>
</dbReference>
<gene>
    <name evidence="3" type="ORF">PILCRDRAFT_15217</name>
</gene>
<feature type="domain" description="Fatty acid synthase beta subunit AflB /Fas1-like central" evidence="2">
    <location>
        <begin position="28"/>
        <end position="102"/>
    </location>
</feature>
<dbReference type="Proteomes" id="UP000054166">
    <property type="component" value="Unassembled WGS sequence"/>
</dbReference>
<dbReference type="EMBL" id="KN833081">
    <property type="protein sequence ID" value="KIM73484.1"/>
    <property type="molecule type" value="Genomic_DNA"/>
</dbReference>
<dbReference type="PANTHER" id="PTHR10982">
    <property type="entry name" value="MALONYL COA-ACYL CARRIER PROTEIN TRANSACYLASE"/>
    <property type="match status" value="1"/>
</dbReference>
<dbReference type="HOGENOM" id="CLU_2251088_0_0_1"/>
<proteinExistence type="predicted"/>
<dbReference type="InterPro" id="IPR013565">
    <property type="entry name" value="Fas1/AflB-like_central"/>
</dbReference>
<dbReference type="GO" id="GO:0004318">
    <property type="term" value="F:enoyl-[acyl-carrier-protein] reductase (NADH) activity"/>
    <property type="evidence" value="ECO:0007669"/>
    <property type="project" value="InterPro"/>
</dbReference>
<dbReference type="OrthoDB" id="4251012at2759"/>
<keyword evidence="1" id="KW-0808">Transferase</keyword>
<evidence type="ECO:0000256" key="1">
    <source>
        <dbReference type="ARBA" id="ARBA00022679"/>
    </source>
</evidence>
<name>A0A0C3EZY3_PILCF</name>
<evidence type="ECO:0000313" key="4">
    <source>
        <dbReference type="Proteomes" id="UP000054166"/>
    </source>
</evidence>
<sequence length="104" mass="11701">MMLLKAAKEFPARCWQLPGLALNNLEPHEDFRQPILVMYNFIGQHSNISLIAGSGFGAVEDIWPYLTGDWAVQGYGVQPMPFDGFLFTSRVMVAKEIHTSSTFH</sequence>
<dbReference type="Pfam" id="PF08354">
    <property type="entry name" value="Fas1-AflB-like_hel"/>
    <property type="match status" value="1"/>
</dbReference>
<protein>
    <recommendedName>
        <fullName evidence="2">Fatty acid synthase beta subunit AflB /Fas1-like central domain-containing protein</fullName>
    </recommendedName>
</protein>
<organism evidence="3 4">
    <name type="scientific">Piloderma croceum (strain F 1598)</name>
    <dbReference type="NCBI Taxonomy" id="765440"/>
    <lineage>
        <taxon>Eukaryota</taxon>
        <taxon>Fungi</taxon>
        <taxon>Dikarya</taxon>
        <taxon>Basidiomycota</taxon>
        <taxon>Agaricomycotina</taxon>
        <taxon>Agaricomycetes</taxon>
        <taxon>Agaricomycetidae</taxon>
        <taxon>Atheliales</taxon>
        <taxon>Atheliaceae</taxon>
        <taxon>Piloderma</taxon>
    </lineage>
</organism>
<evidence type="ECO:0000313" key="3">
    <source>
        <dbReference type="EMBL" id="KIM73484.1"/>
    </source>
</evidence>
<reference evidence="4" key="2">
    <citation type="submission" date="2015-01" db="EMBL/GenBank/DDBJ databases">
        <title>Evolutionary Origins and Diversification of the Mycorrhizal Mutualists.</title>
        <authorList>
            <consortium name="DOE Joint Genome Institute"/>
            <consortium name="Mycorrhizal Genomics Consortium"/>
            <person name="Kohler A."/>
            <person name="Kuo A."/>
            <person name="Nagy L.G."/>
            <person name="Floudas D."/>
            <person name="Copeland A."/>
            <person name="Barry K.W."/>
            <person name="Cichocki N."/>
            <person name="Veneault-Fourrey C."/>
            <person name="LaButti K."/>
            <person name="Lindquist E.A."/>
            <person name="Lipzen A."/>
            <person name="Lundell T."/>
            <person name="Morin E."/>
            <person name="Murat C."/>
            <person name="Riley R."/>
            <person name="Ohm R."/>
            <person name="Sun H."/>
            <person name="Tunlid A."/>
            <person name="Henrissat B."/>
            <person name="Grigoriev I.V."/>
            <person name="Hibbett D.S."/>
            <person name="Martin F."/>
        </authorList>
    </citation>
    <scope>NUCLEOTIDE SEQUENCE [LARGE SCALE GENOMIC DNA]</scope>
    <source>
        <strain evidence="4">F 1598</strain>
    </source>
</reference>
<dbReference type="PANTHER" id="PTHR10982:SF21">
    <property type="entry name" value="FATTY ACID SYNTHASE SUBUNIT BETA"/>
    <property type="match status" value="1"/>
</dbReference>
<dbReference type="GO" id="GO:0016740">
    <property type="term" value="F:transferase activity"/>
    <property type="evidence" value="ECO:0007669"/>
    <property type="project" value="UniProtKB-KW"/>
</dbReference>
<accession>A0A0C3EZY3</accession>
<dbReference type="STRING" id="765440.A0A0C3EZY3"/>
<evidence type="ECO:0000259" key="2">
    <source>
        <dbReference type="Pfam" id="PF08354"/>
    </source>
</evidence>
<dbReference type="InParanoid" id="A0A0C3EZY3"/>
<dbReference type="Gene3D" id="3.20.20.70">
    <property type="entry name" value="Aldolase class I"/>
    <property type="match status" value="1"/>
</dbReference>
<reference evidence="3 4" key="1">
    <citation type="submission" date="2014-04" db="EMBL/GenBank/DDBJ databases">
        <authorList>
            <consortium name="DOE Joint Genome Institute"/>
            <person name="Kuo A."/>
            <person name="Tarkka M."/>
            <person name="Buscot F."/>
            <person name="Kohler A."/>
            <person name="Nagy L.G."/>
            <person name="Floudas D."/>
            <person name="Copeland A."/>
            <person name="Barry K.W."/>
            <person name="Cichocki N."/>
            <person name="Veneault-Fourrey C."/>
            <person name="LaButti K."/>
            <person name="Lindquist E.A."/>
            <person name="Lipzen A."/>
            <person name="Lundell T."/>
            <person name="Morin E."/>
            <person name="Murat C."/>
            <person name="Sun H."/>
            <person name="Tunlid A."/>
            <person name="Henrissat B."/>
            <person name="Grigoriev I.V."/>
            <person name="Hibbett D.S."/>
            <person name="Martin F."/>
            <person name="Nordberg H.P."/>
            <person name="Cantor M.N."/>
            <person name="Hua S.X."/>
        </authorList>
    </citation>
    <scope>NUCLEOTIDE SEQUENCE [LARGE SCALE GENOMIC DNA]</scope>
    <source>
        <strain evidence="3 4">F 1598</strain>
    </source>
</reference>
<dbReference type="AlphaFoldDB" id="A0A0C3EZY3"/>
<keyword evidence="4" id="KW-1185">Reference proteome</keyword>
<dbReference type="InterPro" id="IPR050830">
    <property type="entry name" value="Fungal_FAS"/>
</dbReference>